<dbReference type="InterPro" id="IPR000683">
    <property type="entry name" value="Gfo/Idh/MocA-like_OxRdtase_N"/>
</dbReference>
<comment type="similarity">
    <text evidence="1">Belongs to the Gfo/Idh/MocA family.</text>
</comment>
<evidence type="ECO:0000256" key="1">
    <source>
        <dbReference type="ARBA" id="ARBA00010928"/>
    </source>
</evidence>
<feature type="domain" description="Gfo/Idh/MocA-like oxidoreductase N-terminal" evidence="3">
    <location>
        <begin position="3"/>
        <end position="123"/>
    </location>
</feature>
<accession>A0ABV6HJX8</accession>
<keyword evidence="6" id="KW-1185">Reference proteome</keyword>
<dbReference type="Gene3D" id="3.30.360.10">
    <property type="entry name" value="Dihydrodipicolinate Reductase, domain 2"/>
    <property type="match status" value="1"/>
</dbReference>
<dbReference type="InterPro" id="IPR051317">
    <property type="entry name" value="Gfo/Idh/MocA_oxidoreduct"/>
</dbReference>
<evidence type="ECO:0000259" key="3">
    <source>
        <dbReference type="Pfam" id="PF01408"/>
    </source>
</evidence>
<dbReference type="RefSeq" id="WP_130857772.1">
    <property type="nucleotide sequence ID" value="NZ_JBHLWO010000002.1"/>
</dbReference>
<name>A0ABV6HJX8_9SPHI</name>
<dbReference type="PANTHER" id="PTHR43708">
    <property type="entry name" value="CONSERVED EXPRESSED OXIDOREDUCTASE (EUROFUNG)"/>
    <property type="match status" value="1"/>
</dbReference>
<dbReference type="Pfam" id="PF01408">
    <property type="entry name" value="GFO_IDH_MocA"/>
    <property type="match status" value="1"/>
</dbReference>
<protein>
    <submittedName>
        <fullName evidence="5">Oxidoreductase</fullName>
    </submittedName>
</protein>
<dbReference type="InterPro" id="IPR055170">
    <property type="entry name" value="GFO_IDH_MocA-like_dom"/>
</dbReference>
<keyword evidence="2" id="KW-0560">Oxidoreductase</keyword>
<dbReference type="NCBIfam" id="NF008607">
    <property type="entry name" value="PRK11579.1"/>
    <property type="match status" value="1"/>
</dbReference>
<dbReference type="Pfam" id="PF22725">
    <property type="entry name" value="GFO_IDH_MocA_C3"/>
    <property type="match status" value="1"/>
</dbReference>
<dbReference type="SUPFAM" id="SSF51735">
    <property type="entry name" value="NAD(P)-binding Rossmann-fold domains"/>
    <property type="match status" value="1"/>
</dbReference>
<dbReference type="PANTHER" id="PTHR43708:SF5">
    <property type="entry name" value="CONSERVED EXPRESSED OXIDOREDUCTASE (EUROFUNG)-RELATED"/>
    <property type="match status" value="1"/>
</dbReference>
<reference evidence="5 6" key="1">
    <citation type="submission" date="2024-09" db="EMBL/GenBank/DDBJ databases">
        <authorList>
            <person name="Sun Q."/>
            <person name="Mori K."/>
        </authorList>
    </citation>
    <scope>NUCLEOTIDE SEQUENCE [LARGE SCALE GENOMIC DNA]</scope>
    <source>
        <strain evidence="5 6">CCM 7765</strain>
    </source>
</reference>
<proteinExistence type="inferred from homology"/>
<dbReference type="InterPro" id="IPR036291">
    <property type="entry name" value="NAD(P)-bd_dom_sf"/>
</dbReference>
<dbReference type="Gene3D" id="3.40.50.720">
    <property type="entry name" value="NAD(P)-binding Rossmann-like Domain"/>
    <property type="match status" value="1"/>
</dbReference>
<dbReference type="Proteomes" id="UP001589774">
    <property type="component" value="Unassembled WGS sequence"/>
</dbReference>
<comment type="caution">
    <text evidence="5">The sequence shown here is derived from an EMBL/GenBank/DDBJ whole genome shotgun (WGS) entry which is preliminary data.</text>
</comment>
<evidence type="ECO:0000256" key="2">
    <source>
        <dbReference type="ARBA" id="ARBA00023002"/>
    </source>
</evidence>
<dbReference type="EMBL" id="JBHLWO010000002">
    <property type="protein sequence ID" value="MFC0319202.1"/>
    <property type="molecule type" value="Genomic_DNA"/>
</dbReference>
<feature type="domain" description="GFO/IDH/MocA-like oxidoreductase" evidence="4">
    <location>
        <begin position="131"/>
        <end position="249"/>
    </location>
</feature>
<gene>
    <name evidence="5" type="ORF">ACFFI0_12835</name>
</gene>
<organism evidence="5 6">
    <name type="scientific">Olivibacter oleidegradans</name>
    <dbReference type="NCBI Taxonomy" id="760123"/>
    <lineage>
        <taxon>Bacteria</taxon>
        <taxon>Pseudomonadati</taxon>
        <taxon>Bacteroidota</taxon>
        <taxon>Sphingobacteriia</taxon>
        <taxon>Sphingobacteriales</taxon>
        <taxon>Sphingobacteriaceae</taxon>
        <taxon>Olivibacter</taxon>
    </lineage>
</organism>
<sequence length="351" mass="39428">MQLNVGLIGFGMAGQVLHAPLISSVVGLRLTKVYARRKEQQHILRAKYPDVNIVTDVQDIFNDKQVDLVVIATSNDVHFSLCKAALLAGKHVVVEKPFTNTLEEANELIAIAKSQGKLLSVFHSARWHSDYLTVKDVIASGELGRLVTMEIRYDRFRNYLRPNAWREDDLPGSGIWFDLGAHLIDQTLQLFGKPQALFASLRKMREGVGAVDDFEVLLYYPQIKVSLKGSMLVKEPTPRFALYGTEGAFVKPGVDPQEAALREGKTPADLPNWGEEPEEIWGILNTTAEEPNNRRKIRSQKGNYPGYYENVRDAILGKAELAVTAEQARDVIYLLQLAERSWDEKRVLSVD</sequence>
<evidence type="ECO:0000313" key="6">
    <source>
        <dbReference type="Proteomes" id="UP001589774"/>
    </source>
</evidence>
<evidence type="ECO:0000313" key="5">
    <source>
        <dbReference type="EMBL" id="MFC0319202.1"/>
    </source>
</evidence>
<evidence type="ECO:0000259" key="4">
    <source>
        <dbReference type="Pfam" id="PF22725"/>
    </source>
</evidence>